<dbReference type="GO" id="GO:0005886">
    <property type="term" value="C:plasma membrane"/>
    <property type="evidence" value="ECO:0007669"/>
    <property type="project" value="UniProtKB-SubCell"/>
</dbReference>
<keyword evidence="4 6" id="KW-1133">Transmembrane helix</keyword>
<dbReference type="Proteomes" id="UP000190539">
    <property type="component" value="Unassembled WGS sequence"/>
</dbReference>
<evidence type="ECO:0000313" key="8">
    <source>
        <dbReference type="EMBL" id="OON80942.1"/>
    </source>
</evidence>
<protein>
    <recommendedName>
        <fullName evidence="7">RDD domain-containing protein</fullName>
    </recommendedName>
</protein>
<evidence type="ECO:0000256" key="6">
    <source>
        <dbReference type="SAM" id="Phobius"/>
    </source>
</evidence>
<keyword evidence="3 6" id="KW-0812">Transmembrane</keyword>
<feature type="transmembrane region" description="Helical" evidence="6">
    <location>
        <begin position="65"/>
        <end position="84"/>
    </location>
</feature>
<dbReference type="InterPro" id="IPR051791">
    <property type="entry name" value="Pra-immunoreactive"/>
</dbReference>
<evidence type="ECO:0000256" key="3">
    <source>
        <dbReference type="ARBA" id="ARBA00022692"/>
    </source>
</evidence>
<name>A0A1V4AAV5_9ACTN</name>
<evidence type="ECO:0000313" key="9">
    <source>
        <dbReference type="Proteomes" id="UP000190539"/>
    </source>
</evidence>
<keyword evidence="5 6" id="KW-0472">Membrane</keyword>
<keyword evidence="2" id="KW-1003">Cell membrane</keyword>
<feature type="domain" description="RDD" evidence="7">
    <location>
        <begin position="20"/>
        <end position="152"/>
    </location>
</feature>
<evidence type="ECO:0000256" key="1">
    <source>
        <dbReference type="ARBA" id="ARBA00004651"/>
    </source>
</evidence>
<evidence type="ECO:0000259" key="7">
    <source>
        <dbReference type="Pfam" id="PF06271"/>
    </source>
</evidence>
<evidence type="ECO:0000256" key="4">
    <source>
        <dbReference type="ARBA" id="ARBA00022989"/>
    </source>
</evidence>
<comment type="subcellular location">
    <subcellularLocation>
        <location evidence="1">Cell membrane</location>
        <topology evidence="1">Multi-pass membrane protein</topology>
    </subcellularLocation>
</comment>
<organism evidence="8 9">
    <name type="scientific">Streptomyces tsukubensis</name>
    <dbReference type="NCBI Taxonomy" id="83656"/>
    <lineage>
        <taxon>Bacteria</taxon>
        <taxon>Bacillati</taxon>
        <taxon>Actinomycetota</taxon>
        <taxon>Actinomycetes</taxon>
        <taxon>Kitasatosporales</taxon>
        <taxon>Streptomycetaceae</taxon>
        <taxon>Streptomyces</taxon>
    </lineage>
</organism>
<evidence type="ECO:0000256" key="5">
    <source>
        <dbReference type="ARBA" id="ARBA00023136"/>
    </source>
</evidence>
<evidence type="ECO:0000256" key="2">
    <source>
        <dbReference type="ARBA" id="ARBA00022475"/>
    </source>
</evidence>
<sequence length="172" mass="18601">MDGAPYPPAHSPYTLRHHPYAGWLRRAGALLMDVLINFGPLWLLTGIGSEVDDRSPGDSGEIPSAILSWVGCTAMIAALVVQLIREGRTGQTVGKSVLGIRAVRDSDGLMPGVGLALLRRLCQYLNFVVFGLGWWWALWDKKKQTFADKIANVVVVIAVHAGPACRPADGDQ</sequence>
<proteinExistence type="predicted"/>
<feature type="transmembrane region" description="Helical" evidence="6">
    <location>
        <begin position="117"/>
        <end position="139"/>
    </location>
</feature>
<dbReference type="RefSeq" id="WP_227025070.1">
    <property type="nucleotide sequence ID" value="NZ_MVFC01000006.1"/>
</dbReference>
<dbReference type="Pfam" id="PF06271">
    <property type="entry name" value="RDD"/>
    <property type="match status" value="1"/>
</dbReference>
<reference evidence="8 9" key="1">
    <citation type="submission" date="2017-02" db="EMBL/GenBank/DDBJ databases">
        <title>Draft Genome Sequence of Streptomyces tsukubaensis F601, a Producer of the immunosuppressant tacrolimus FK506.</title>
        <authorList>
            <person name="Zong G."/>
            <person name="Zhong C."/>
            <person name="Fu J."/>
            <person name="Qin R."/>
            <person name="Cao G."/>
        </authorList>
    </citation>
    <scope>NUCLEOTIDE SEQUENCE [LARGE SCALE GENOMIC DNA]</scope>
    <source>
        <strain evidence="8 9">F601</strain>
    </source>
</reference>
<accession>A0A1V4AAV5</accession>
<feature type="transmembrane region" description="Helical" evidence="6">
    <location>
        <begin position="23"/>
        <end position="44"/>
    </location>
</feature>
<dbReference type="EMBL" id="MVFC01000006">
    <property type="protein sequence ID" value="OON80942.1"/>
    <property type="molecule type" value="Genomic_DNA"/>
</dbReference>
<dbReference type="InterPro" id="IPR010432">
    <property type="entry name" value="RDD"/>
</dbReference>
<dbReference type="PANTHER" id="PTHR36115">
    <property type="entry name" value="PROLINE-RICH ANTIGEN HOMOLOG-RELATED"/>
    <property type="match status" value="1"/>
</dbReference>
<gene>
    <name evidence="8" type="ORF">B1H18_11320</name>
</gene>
<dbReference type="AlphaFoldDB" id="A0A1V4AAV5"/>
<dbReference type="STRING" id="83656.B1H18_11320"/>
<keyword evidence="9" id="KW-1185">Reference proteome</keyword>
<comment type="caution">
    <text evidence="8">The sequence shown here is derived from an EMBL/GenBank/DDBJ whole genome shotgun (WGS) entry which is preliminary data.</text>
</comment>